<dbReference type="SUPFAM" id="SSF49493">
    <property type="entry name" value="HSP40/DnaJ peptide-binding domain"/>
    <property type="match status" value="2"/>
</dbReference>
<dbReference type="EMBL" id="UINC01005172">
    <property type="protein sequence ID" value="SVA19571.1"/>
    <property type="molecule type" value="Genomic_DNA"/>
</dbReference>
<dbReference type="Gene3D" id="6.20.20.10">
    <property type="match status" value="1"/>
</dbReference>
<gene>
    <name evidence="4" type="ORF">METZ01_LOCUS72425</name>
</gene>
<dbReference type="InterPro" id="IPR002939">
    <property type="entry name" value="DnaJ_C"/>
</dbReference>
<name>A0A381TVV7_9ZZZZ</name>
<organism evidence="4">
    <name type="scientific">marine metagenome</name>
    <dbReference type="NCBI Taxonomy" id="408172"/>
    <lineage>
        <taxon>unclassified sequences</taxon>
        <taxon>metagenomes</taxon>
        <taxon>ecological metagenomes</taxon>
    </lineage>
</organism>
<dbReference type="PROSITE" id="PS50076">
    <property type="entry name" value="DNAJ_2"/>
    <property type="match status" value="1"/>
</dbReference>
<dbReference type="PANTHER" id="PTHR43096:SF52">
    <property type="entry name" value="DNAJ HOMOLOG 1, MITOCHONDRIAL-RELATED"/>
    <property type="match status" value="1"/>
</dbReference>
<evidence type="ECO:0000256" key="1">
    <source>
        <dbReference type="ARBA" id="ARBA00023186"/>
    </source>
</evidence>
<sequence>MAQTTNRDYYKILGVTTKTPKRELKKKYRELAKKYHPDSNQGSKDAEGKFKIVSEAYEILSDAKKRKEYDRQRSYKKQSRPRPSGQPNWAQEPPGGFGRRPGGNEQSYQEPFAAEPEPVDPNMPTSGFDLQFIIDVPLPTVALGGTIPYIYEKYVKCQNCDGSGIQGEDECSDCQGKQLVVRSVTLDVKIPPGVADKHTLAIIKKGGEGKNGGPPGDLFLKINTQPHPHFKRIKNDIISQVTIPRQLADEGGTFKVKTLNKTKTIEVEEGTLIGEELRIRGEGAAINWGKKRGDLIIKFNIEEDDS</sequence>
<dbReference type="Pfam" id="PF00226">
    <property type="entry name" value="DnaJ"/>
    <property type="match status" value="1"/>
</dbReference>
<dbReference type="GO" id="GO:0051082">
    <property type="term" value="F:unfolded protein binding"/>
    <property type="evidence" value="ECO:0007669"/>
    <property type="project" value="InterPro"/>
</dbReference>
<feature type="domain" description="J" evidence="3">
    <location>
        <begin position="8"/>
        <end position="73"/>
    </location>
</feature>
<feature type="region of interest" description="Disordered" evidence="2">
    <location>
        <begin position="63"/>
        <end position="121"/>
    </location>
</feature>
<dbReference type="PROSITE" id="PS00636">
    <property type="entry name" value="DNAJ_1"/>
    <property type="match status" value="1"/>
</dbReference>
<dbReference type="Gene3D" id="2.60.260.20">
    <property type="entry name" value="Urease metallochaperone UreE, N-terminal domain"/>
    <property type="match status" value="2"/>
</dbReference>
<dbReference type="CDD" id="cd06257">
    <property type="entry name" value="DnaJ"/>
    <property type="match status" value="1"/>
</dbReference>
<dbReference type="InterPro" id="IPR018253">
    <property type="entry name" value="DnaJ_domain_CS"/>
</dbReference>
<evidence type="ECO:0000256" key="2">
    <source>
        <dbReference type="SAM" id="MobiDB-lite"/>
    </source>
</evidence>
<dbReference type="Pfam" id="PF01556">
    <property type="entry name" value="DnaJ_C"/>
    <property type="match status" value="1"/>
</dbReference>
<reference evidence="4" key="1">
    <citation type="submission" date="2018-05" db="EMBL/GenBank/DDBJ databases">
        <authorList>
            <person name="Lanie J.A."/>
            <person name="Ng W.-L."/>
            <person name="Kazmierczak K.M."/>
            <person name="Andrzejewski T.M."/>
            <person name="Davidsen T.M."/>
            <person name="Wayne K.J."/>
            <person name="Tettelin H."/>
            <person name="Glass J.I."/>
            <person name="Rusch D."/>
            <person name="Podicherti R."/>
            <person name="Tsui H.-C.T."/>
            <person name="Winkler M.E."/>
        </authorList>
    </citation>
    <scope>NUCLEOTIDE SEQUENCE</scope>
</reference>
<dbReference type="InterPro" id="IPR008971">
    <property type="entry name" value="HSP40/DnaJ_pept-bd"/>
</dbReference>
<evidence type="ECO:0000259" key="3">
    <source>
        <dbReference type="PROSITE" id="PS50076"/>
    </source>
</evidence>
<protein>
    <recommendedName>
        <fullName evidence="3">J domain-containing protein</fullName>
    </recommendedName>
</protein>
<dbReference type="PRINTS" id="PR00625">
    <property type="entry name" value="JDOMAIN"/>
</dbReference>
<accession>A0A381TVV7</accession>
<dbReference type="SUPFAM" id="SSF46565">
    <property type="entry name" value="Chaperone J-domain"/>
    <property type="match status" value="1"/>
</dbReference>
<dbReference type="GO" id="GO:0005737">
    <property type="term" value="C:cytoplasm"/>
    <property type="evidence" value="ECO:0007669"/>
    <property type="project" value="TreeGrafter"/>
</dbReference>
<dbReference type="InterPro" id="IPR036869">
    <property type="entry name" value="J_dom_sf"/>
</dbReference>
<evidence type="ECO:0000313" key="4">
    <source>
        <dbReference type="EMBL" id="SVA19571.1"/>
    </source>
</evidence>
<dbReference type="Gene3D" id="1.10.287.110">
    <property type="entry name" value="DnaJ domain"/>
    <property type="match status" value="1"/>
</dbReference>
<proteinExistence type="predicted"/>
<dbReference type="InterPro" id="IPR001623">
    <property type="entry name" value="DnaJ_domain"/>
</dbReference>
<feature type="compositionally biased region" description="Basic and acidic residues" evidence="2">
    <location>
        <begin position="63"/>
        <end position="73"/>
    </location>
</feature>
<dbReference type="GO" id="GO:0042026">
    <property type="term" value="P:protein refolding"/>
    <property type="evidence" value="ECO:0007669"/>
    <property type="project" value="TreeGrafter"/>
</dbReference>
<dbReference type="SMART" id="SM00271">
    <property type="entry name" value="DnaJ"/>
    <property type="match status" value="1"/>
</dbReference>
<dbReference type="CDD" id="cd10747">
    <property type="entry name" value="DnaJ_C"/>
    <property type="match status" value="1"/>
</dbReference>
<keyword evidence="1" id="KW-0143">Chaperone</keyword>
<dbReference type="PANTHER" id="PTHR43096">
    <property type="entry name" value="DNAJ HOMOLOG 1, MITOCHONDRIAL-RELATED"/>
    <property type="match status" value="1"/>
</dbReference>
<feature type="region of interest" description="Disordered" evidence="2">
    <location>
        <begin position="27"/>
        <end position="48"/>
    </location>
</feature>
<dbReference type="AlphaFoldDB" id="A0A381TVV7"/>